<dbReference type="Gene3D" id="3.60.90.10">
    <property type="entry name" value="S-adenosylmethionine decarboxylase"/>
    <property type="match status" value="2"/>
</dbReference>
<dbReference type="PANTHER" id="PTHR11570:SF0">
    <property type="entry name" value="S-ADENOSYLMETHIONINE DECARBOXYLASE PROENZYME"/>
    <property type="match status" value="1"/>
</dbReference>
<comment type="caution">
    <text evidence="6">The sequence shown here is derived from an EMBL/GenBank/DDBJ whole genome shotgun (WGS) entry which is preliminary data.</text>
</comment>
<proteinExistence type="inferred from homology"/>
<dbReference type="GO" id="GO:0005829">
    <property type="term" value="C:cytosol"/>
    <property type="evidence" value="ECO:0007669"/>
    <property type="project" value="TreeGrafter"/>
</dbReference>
<dbReference type="InterPro" id="IPR016067">
    <property type="entry name" value="S-AdoMet_deCO2ase_core"/>
</dbReference>
<evidence type="ECO:0000256" key="5">
    <source>
        <dbReference type="SAM" id="MobiDB-lite"/>
    </source>
</evidence>
<comment type="similarity">
    <text evidence="2">Belongs to the eukaryotic AdoMetDC family.</text>
</comment>
<dbReference type="GO" id="GO:0004014">
    <property type="term" value="F:adenosylmethionine decarboxylase activity"/>
    <property type="evidence" value="ECO:0007669"/>
    <property type="project" value="InterPro"/>
</dbReference>
<gene>
    <name evidence="6" type="ORF">B0A50_03617</name>
</gene>
<dbReference type="UniPathway" id="UPA00331">
    <property type="reaction ID" value="UER00451"/>
</dbReference>
<dbReference type="Pfam" id="PF01536">
    <property type="entry name" value="SAM_decarbox"/>
    <property type="match status" value="1"/>
</dbReference>
<dbReference type="EMBL" id="NAJL01000014">
    <property type="protein sequence ID" value="TKA29603.1"/>
    <property type="molecule type" value="Genomic_DNA"/>
</dbReference>
<dbReference type="PANTHER" id="PTHR11570">
    <property type="entry name" value="S-ADENOSYLMETHIONINE DECARBOXYLASE"/>
    <property type="match status" value="1"/>
</dbReference>
<keyword evidence="4" id="KW-0620">Polyamine biosynthesis</keyword>
<feature type="compositionally biased region" description="Low complexity" evidence="5">
    <location>
        <begin position="332"/>
        <end position="341"/>
    </location>
</feature>
<reference evidence="6 7" key="1">
    <citation type="submission" date="2017-03" db="EMBL/GenBank/DDBJ databases">
        <title>Genomes of endolithic fungi from Antarctica.</title>
        <authorList>
            <person name="Coleine C."/>
            <person name="Masonjones S."/>
            <person name="Stajich J.E."/>
        </authorList>
    </citation>
    <scope>NUCLEOTIDE SEQUENCE [LARGE SCALE GENOMIC DNA]</scope>
    <source>
        <strain evidence="6 7">CCFEE 6315</strain>
    </source>
</reference>
<dbReference type="GO" id="GO:0006597">
    <property type="term" value="P:spermine biosynthetic process"/>
    <property type="evidence" value="ECO:0007669"/>
    <property type="project" value="TreeGrafter"/>
</dbReference>
<evidence type="ECO:0000256" key="4">
    <source>
        <dbReference type="ARBA" id="ARBA00023115"/>
    </source>
</evidence>
<dbReference type="GO" id="GO:0008295">
    <property type="term" value="P:spermidine biosynthetic process"/>
    <property type="evidence" value="ECO:0007669"/>
    <property type="project" value="UniProtKB-KW"/>
</dbReference>
<organism evidence="6 7">
    <name type="scientific">Salinomyces thailandicus</name>
    <dbReference type="NCBI Taxonomy" id="706561"/>
    <lineage>
        <taxon>Eukaryota</taxon>
        <taxon>Fungi</taxon>
        <taxon>Dikarya</taxon>
        <taxon>Ascomycota</taxon>
        <taxon>Pezizomycotina</taxon>
        <taxon>Dothideomycetes</taxon>
        <taxon>Dothideomycetidae</taxon>
        <taxon>Mycosphaerellales</taxon>
        <taxon>Teratosphaeriaceae</taxon>
        <taxon>Salinomyces</taxon>
    </lineage>
</organism>
<dbReference type="InterPro" id="IPR018166">
    <property type="entry name" value="S-AdoMet_deCO2ase_CS"/>
</dbReference>
<evidence type="ECO:0000313" key="7">
    <source>
        <dbReference type="Proteomes" id="UP000308549"/>
    </source>
</evidence>
<name>A0A4U0U3J0_9PEZI</name>
<comment type="pathway">
    <text evidence="1">Amine and polyamine biosynthesis; S-adenosylmethioninamine biosynthesis; S-adenosylmethioninamine from S-adenosyl-L-methionine: step 1/1.</text>
</comment>
<dbReference type="PROSITE" id="PS01336">
    <property type="entry name" value="ADOMETDC"/>
    <property type="match status" value="1"/>
</dbReference>
<keyword evidence="3" id="KW-0745">Spermidine biosynthesis</keyword>
<feature type="compositionally biased region" description="Polar residues" evidence="5">
    <location>
        <begin position="342"/>
        <end position="351"/>
    </location>
</feature>
<dbReference type="InterPro" id="IPR048283">
    <property type="entry name" value="AdoMetDC-like"/>
</dbReference>
<dbReference type="Proteomes" id="UP000308549">
    <property type="component" value="Unassembled WGS sequence"/>
</dbReference>
<feature type="region of interest" description="Disordered" evidence="5">
    <location>
        <begin position="329"/>
        <end position="351"/>
    </location>
</feature>
<keyword evidence="7" id="KW-1185">Reference proteome</keyword>
<feature type="region of interest" description="Disordered" evidence="5">
    <location>
        <begin position="218"/>
        <end position="249"/>
    </location>
</feature>
<evidence type="ECO:0000256" key="3">
    <source>
        <dbReference type="ARBA" id="ARBA00023066"/>
    </source>
</evidence>
<protein>
    <submittedName>
        <fullName evidence="6">Uncharacterized protein</fullName>
    </submittedName>
</protein>
<sequence length="526" mass="57962">MSGVNIPEHYTNSPSSLANGTPHLTINKDITALDLDSSSAFEGPEKLLEVWFSASETALPSAASPLGLKVVSQDAWKEMLDLVNCKVLSVVESRNVDAYLLSESSMFVFPHKLVLKTCGTTTLLCGLPRMLEIAALEAGFPHVKASLPQGIPAAATPYRVFYSRKNYLYPDQQRGPHRSWRDEVRYLDKTFMGGSAYMIGKMNGEHWYLYITGPGTQLTPPATPEEDRPTTKTQSLQMPDKASKPDEGGDETLEILMTDLEEQNARQFYLDDASAIAKDNARRAYDVRKDAIEHMGVIPEHNNSDPSISGKTLVDDKDDPAHFDVFAETSADHSSLASSPSTNEPLTFSQDLSTEGHTLGTVVTETSGLANLYPTSTYPDAKIDSYLFTPCGYSANGVVPIPANPDSTHYWTVHVTPEPQCSYASFETNVPTRATGRSTVDVVHQVLEIFKPRRFSVTLFEAKGDADAAAAAKRDKRMETVKGYRRVDRIVHDLEGYELVFRYFEREDWAGGAPRLGEGAGGWEED</sequence>
<dbReference type="SUPFAM" id="SSF56276">
    <property type="entry name" value="S-adenosylmethionine decarboxylase"/>
    <property type="match status" value="1"/>
</dbReference>
<dbReference type="OrthoDB" id="1068353at2759"/>
<evidence type="ECO:0000313" key="6">
    <source>
        <dbReference type="EMBL" id="TKA29603.1"/>
    </source>
</evidence>
<dbReference type="AlphaFoldDB" id="A0A4U0U3J0"/>
<accession>A0A4U0U3J0</accession>
<evidence type="ECO:0000256" key="1">
    <source>
        <dbReference type="ARBA" id="ARBA00004911"/>
    </source>
</evidence>
<evidence type="ECO:0000256" key="2">
    <source>
        <dbReference type="ARBA" id="ARBA00008466"/>
    </source>
</evidence>